<accession>A0A2I0J6E5</accession>
<sequence>MRVMFGDTTTEPKSSKHCYIDLLCISQLQQSCVTDINLRNLNLSGRPSGGHLTPSSNKFSIVRQAASSAYHRVPATQSEPQSREPASPLLDTLRYSLTPTFISAFPAFFYQLAFTALGLDTHLLLLRVCVLARFYPIHPKRETKRSLRWHRGGHLDPYGVSLRVFDCILYLSAQPKRASSQHHILAHRLQ</sequence>
<organism evidence="1 2">
    <name type="scientific">Punica granatum</name>
    <name type="common">Pomegranate</name>
    <dbReference type="NCBI Taxonomy" id="22663"/>
    <lineage>
        <taxon>Eukaryota</taxon>
        <taxon>Viridiplantae</taxon>
        <taxon>Streptophyta</taxon>
        <taxon>Embryophyta</taxon>
        <taxon>Tracheophyta</taxon>
        <taxon>Spermatophyta</taxon>
        <taxon>Magnoliopsida</taxon>
        <taxon>eudicotyledons</taxon>
        <taxon>Gunneridae</taxon>
        <taxon>Pentapetalae</taxon>
        <taxon>rosids</taxon>
        <taxon>malvids</taxon>
        <taxon>Myrtales</taxon>
        <taxon>Lythraceae</taxon>
        <taxon>Punica</taxon>
    </lineage>
</organism>
<name>A0A2I0J6E5_PUNGR</name>
<dbReference type="Proteomes" id="UP000233551">
    <property type="component" value="Unassembled WGS sequence"/>
</dbReference>
<gene>
    <name evidence="1" type="ORF">CRG98_027830</name>
</gene>
<evidence type="ECO:0000313" key="1">
    <source>
        <dbReference type="EMBL" id="PKI51782.1"/>
    </source>
</evidence>
<reference evidence="1 2" key="1">
    <citation type="submission" date="2017-11" db="EMBL/GenBank/DDBJ databases">
        <title>De-novo sequencing of pomegranate (Punica granatum L.) genome.</title>
        <authorList>
            <person name="Akparov Z."/>
            <person name="Amiraslanov A."/>
            <person name="Hajiyeva S."/>
            <person name="Abbasov M."/>
            <person name="Kaur K."/>
            <person name="Hamwieh A."/>
            <person name="Solovyev V."/>
            <person name="Salamov A."/>
            <person name="Braich B."/>
            <person name="Kosarev P."/>
            <person name="Mahmoud A."/>
            <person name="Hajiyev E."/>
            <person name="Babayeva S."/>
            <person name="Izzatullayeva V."/>
            <person name="Mammadov A."/>
            <person name="Mammadov A."/>
            <person name="Sharifova S."/>
            <person name="Ojaghi J."/>
            <person name="Eynullazada K."/>
            <person name="Bayramov B."/>
            <person name="Abdulazimova A."/>
            <person name="Shahmuradov I."/>
        </authorList>
    </citation>
    <scope>NUCLEOTIDE SEQUENCE [LARGE SCALE GENOMIC DNA]</scope>
    <source>
        <strain evidence="2">cv. AG2017</strain>
        <tissue evidence="1">Leaf</tissue>
    </source>
</reference>
<comment type="caution">
    <text evidence="1">The sequence shown here is derived from an EMBL/GenBank/DDBJ whole genome shotgun (WGS) entry which is preliminary data.</text>
</comment>
<dbReference type="EMBL" id="PGOL01001992">
    <property type="protein sequence ID" value="PKI51782.1"/>
    <property type="molecule type" value="Genomic_DNA"/>
</dbReference>
<protein>
    <submittedName>
        <fullName evidence="1">Uncharacterized protein</fullName>
    </submittedName>
</protein>
<keyword evidence="2" id="KW-1185">Reference proteome</keyword>
<dbReference type="AlphaFoldDB" id="A0A2I0J6E5"/>
<evidence type="ECO:0000313" key="2">
    <source>
        <dbReference type="Proteomes" id="UP000233551"/>
    </source>
</evidence>
<proteinExistence type="predicted"/>